<feature type="compositionally biased region" description="Polar residues" evidence="1">
    <location>
        <begin position="1"/>
        <end position="30"/>
    </location>
</feature>
<organism evidence="2 3">
    <name type="scientific">Elaphomyces granulatus</name>
    <dbReference type="NCBI Taxonomy" id="519963"/>
    <lineage>
        <taxon>Eukaryota</taxon>
        <taxon>Fungi</taxon>
        <taxon>Dikarya</taxon>
        <taxon>Ascomycota</taxon>
        <taxon>Pezizomycotina</taxon>
        <taxon>Eurotiomycetes</taxon>
        <taxon>Eurotiomycetidae</taxon>
        <taxon>Eurotiales</taxon>
        <taxon>Elaphomycetaceae</taxon>
        <taxon>Elaphomyces</taxon>
    </lineage>
</organism>
<feature type="compositionally biased region" description="Basic and acidic residues" evidence="1">
    <location>
        <begin position="122"/>
        <end position="135"/>
    </location>
</feature>
<feature type="compositionally biased region" description="Basic and acidic residues" evidence="1">
    <location>
        <begin position="287"/>
        <end position="301"/>
    </location>
</feature>
<feature type="compositionally biased region" description="Basic and acidic residues" evidence="1">
    <location>
        <begin position="312"/>
        <end position="328"/>
    </location>
</feature>
<dbReference type="Proteomes" id="UP000243515">
    <property type="component" value="Unassembled WGS sequence"/>
</dbReference>
<feature type="compositionally biased region" description="Basic residues" evidence="1">
    <location>
        <begin position="275"/>
        <end position="286"/>
    </location>
</feature>
<name>A0A232M0U3_9EURO</name>
<accession>A0A232M0U3</accession>
<feature type="region of interest" description="Disordered" evidence="1">
    <location>
        <begin position="1"/>
        <end position="141"/>
    </location>
</feature>
<evidence type="ECO:0000313" key="3">
    <source>
        <dbReference type="Proteomes" id="UP000243515"/>
    </source>
</evidence>
<feature type="compositionally biased region" description="Basic and acidic residues" evidence="1">
    <location>
        <begin position="362"/>
        <end position="375"/>
    </location>
</feature>
<comment type="caution">
    <text evidence="2">The sequence shown here is derived from an EMBL/GenBank/DDBJ whole genome shotgun (WGS) entry which is preliminary data.</text>
</comment>
<proteinExistence type="predicted"/>
<feature type="compositionally biased region" description="Polar residues" evidence="1">
    <location>
        <begin position="58"/>
        <end position="107"/>
    </location>
</feature>
<dbReference type="OrthoDB" id="5404940at2759"/>
<evidence type="ECO:0000256" key="1">
    <source>
        <dbReference type="SAM" id="MobiDB-lite"/>
    </source>
</evidence>
<keyword evidence="3" id="KW-1185">Reference proteome</keyword>
<reference evidence="2 3" key="1">
    <citation type="journal article" date="2015" name="Environ. Microbiol.">
        <title>Metagenome sequence of Elaphomyces granulatus from sporocarp tissue reveals Ascomycota ectomycorrhizal fingerprints of genome expansion and a Proteobacteria-rich microbiome.</title>
        <authorList>
            <person name="Quandt C.A."/>
            <person name="Kohler A."/>
            <person name="Hesse C.N."/>
            <person name="Sharpton T.J."/>
            <person name="Martin F."/>
            <person name="Spatafora J.W."/>
        </authorList>
    </citation>
    <scope>NUCLEOTIDE SEQUENCE [LARGE SCALE GENOMIC DNA]</scope>
    <source>
        <strain evidence="2 3">OSC145934</strain>
    </source>
</reference>
<gene>
    <name evidence="2" type="ORF">Egran_02293</name>
</gene>
<feature type="region of interest" description="Disordered" evidence="1">
    <location>
        <begin position="251"/>
        <end position="401"/>
    </location>
</feature>
<evidence type="ECO:0000313" key="2">
    <source>
        <dbReference type="EMBL" id="OXV09944.1"/>
    </source>
</evidence>
<protein>
    <submittedName>
        <fullName evidence="2">Uncharacterized protein</fullName>
    </submittedName>
</protein>
<sequence>MSRSDLPSQQQRLYEQSNHSAISISRTAAQKTRDPPSRPTSAVISDAPVLLPTPAAQPPSNTRFGSPVSSLHSDNWVTYPSRTSSPINENIARQASLVSSRTATPPSLHSGMTDWLASPQRSGHDDGSVSKENSRGKYTSLNDQEYYGNEDEMYDDHYQEQLSNDIEQDLGERPIYVYGDSDSDNRTLAVNPLGMNPPTPRPKEEETEISHNNKGSLLRLALTDIPNPSVNDGDGASALDGFATNGRFYGDLQPKTGLSAPRAVSKMDETSSAGQKKKFGSRKLWGRKAEKTSVYESLKADDDSDSFEDVDSSLKQRSKTDNDSDRKGRVVSNSGVDLGVGFQPGQGSPSYGNYIAGLGVGRRRDVSGKVAEEGRGGTPEQTPEKPANNGRAAGWARFAGL</sequence>
<feature type="compositionally biased region" description="Acidic residues" evidence="1">
    <location>
        <begin position="302"/>
        <end position="311"/>
    </location>
</feature>
<dbReference type="EMBL" id="NPHW01003214">
    <property type="protein sequence ID" value="OXV09944.1"/>
    <property type="molecule type" value="Genomic_DNA"/>
</dbReference>
<dbReference type="AlphaFoldDB" id="A0A232M0U3"/>